<gene>
    <name evidence="1" type="ORF">CHC_T00006039001</name>
</gene>
<protein>
    <submittedName>
        <fullName evidence="1">Uncharacterized protein</fullName>
    </submittedName>
</protein>
<keyword evidence="2" id="KW-1185">Reference proteome</keyword>
<name>R7QKL2_CHOCR</name>
<proteinExistence type="predicted"/>
<dbReference type="KEGG" id="ccp:CHC_T00006039001"/>
<evidence type="ECO:0000313" key="2">
    <source>
        <dbReference type="Proteomes" id="UP000012073"/>
    </source>
</evidence>
<reference evidence="2" key="1">
    <citation type="journal article" date="2013" name="Proc. Natl. Acad. Sci. U.S.A.">
        <title>Genome structure and metabolic features in the red seaweed Chondrus crispus shed light on evolution of the Archaeplastida.</title>
        <authorList>
            <person name="Collen J."/>
            <person name="Porcel B."/>
            <person name="Carre W."/>
            <person name="Ball S.G."/>
            <person name="Chaparro C."/>
            <person name="Tonon T."/>
            <person name="Barbeyron T."/>
            <person name="Michel G."/>
            <person name="Noel B."/>
            <person name="Valentin K."/>
            <person name="Elias M."/>
            <person name="Artiguenave F."/>
            <person name="Arun A."/>
            <person name="Aury J.M."/>
            <person name="Barbosa-Neto J.F."/>
            <person name="Bothwell J.H."/>
            <person name="Bouget F.Y."/>
            <person name="Brillet L."/>
            <person name="Cabello-Hurtado F."/>
            <person name="Capella-Gutierrez S."/>
            <person name="Charrier B."/>
            <person name="Cladiere L."/>
            <person name="Cock J.M."/>
            <person name="Coelho S.M."/>
            <person name="Colleoni C."/>
            <person name="Czjzek M."/>
            <person name="Da Silva C."/>
            <person name="Delage L."/>
            <person name="Denoeud F."/>
            <person name="Deschamps P."/>
            <person name="Dittami S.M."/>
            <person name="Gabaldon T."/>
            <person name="Gachon C.M."/>
            <person name="Groisillier A."/>
            <person name="Herve C."/>
            <person name="Jabbari K."/>
            <person name="Katinka M."/>
            <person name="Kloareg B."/>
            <person name="Kowalczyk N."/>
            <person name="Labadie K."/>
            <person name="Leblanc C."/>
            <person name="Lopez P.J."/>
            <person name="McLachlan D.H."/>
            <person name="Meslet-Cladiere L."/>
            <person name="Moustafa A."/>
            <person name="Nehr Z."/>
            <person name="Nyvall Collen P."/>
            <person name="Panaud O."/>
            <person name="Partensky F."/>
            <person name="Poulain J."/>
            <person name="Rensing S.A."/>
            <person name="Rousvoal S."/>
            <person name="Samson G."/>
            <person name="Symeonidi A."/>
            <person name="Weissenbach J."/>
            <person name="Zambounis A."/>
            <person name="Wincker P."/>
            <person name="Boyen C."/>
        </authorList>
    </citation>
    <scope>NUCLEOTIDE SEQUENCE [LARGE SCALE GENOMIC DNA]</scope>
    <source>
        <strain evidence="2">cv. Stackhouse</strain>
    </source>
</reference>
<accession>R7QKL2</accession>
<dbReference type="EMBL" id="HG001892">
    <property type="protein sequence ID" value="CDF37996.1"/>
    <property type="molecule type" value="Genomic_DNA"/>
</dbReference>
<evidence type="ECO:0000313" key="1">
    <source>
        <dbReference type="EMBL" id="CDF37996.1"/>
    </source>
</evidence>
<organism evidence="1 2">
    <name type="scientific">Chondrus crispus</name>
    <name type="common">Carrageen Irish moss</name>
    <name type="synonym">Polymorpha crispa</name>
    <dbReference type="NCBI Taxonomy" id="2769"/>
    <lineage>
        <taxon>Eukaryota</taxon>
        <taxon>Rhodophyta</taxon>
        <taxon>Florideophyceae</taxon>
        <taxon>Rhodymeniophycidae</taxon>
        <taxon>Gigartinales</taxon>
        <taxon>Gigartinaceae</taxon>
        <taxon>Chondrus</taxon>
    </lineage>
</organism>
<dbReference type="RefSeq" id="XP_005717865.1">
    <property type="nucleotide sequence ID" value="XM_005717808.1"/>
</dbReference>
<dbReference type="GeneID" id="17325597"/>
<dbReference type="Gramene" id="CDF37996">
    <property type="protein sequence ID" value="CDF37996"/>
    <property type="gene ID" value="CHC_T00006039001"/>
</dbReference>
<dbReference type="AlphaFoldDB" id="R7QKL2"/>
<sequence>MEVRDSGSFMRGREGWEVKECRGRMVRRSDGRLGGSRLWFG</sequence>
<dbReference type="Proteomes" id="UP000012073">
    <property type="component" value="Unassembled WGS sequence"/>
</dbReference>